<organism evidence="3 4">
    <name type="scientific">Mycobacterium hippophais</name>
    <dbReference type="NCBI Taxonomy" id="3016340"/>
    <lineage>
        <taxon>Bacteria</taxon>
        <taxon>Bacillati</taxon>
        <taxon>Actinomycetota</taxon>
        <taxon>Actinomycetes</taxon>
        <taxon>Mycobacteriales</taxon>
        <taxon>Mycobacteriaceae</taxon>
        <taxon>Mycobacterium</taxon>
    </lineage>
</organism>
<gene>
    <name evidence="3" type="ORF">O6P37_22810</name>
</gene>
<feature type="chain" id="PRO_5045249798" evidence="2">
    <location>
        <begin position="30"/>
        <end position="81"/>
    </location>
</feature>
<reference evidence="3" key="1">
    <citation type="submission" date="2022-12" db="EMBL/GenBank/DDBJ databases">
        <authorList>
            <person name="Deng Y."/>
            <person name="Zhang Y.-Q."/>
        </authorList>
    </citation>
    <scope>NUCLEOTIDE SEQUENCE</scope>
    <source>
        <strain evidence="3">CPCC 205372</strain>
    </source>
</reference>
<evidence type="ECO:0000256" key="2">
    <source>
        <dbReference type="SAM" id="SignalP"/>
    </source>
</evidence>
<feature type="signal peptide" evidence="2">
    <location>
        <begin position="1"/>
        <end position="29"/>
    </location>
</feature>
<feature type="compositionally biased region" description="Acidic residues" evidence="1">
    <location>
        <begin position="59"/>
        <end position="81"/>
    </location>
</feature>
<feature type="region of interest" description="Disordered" evidence="1">
    <location>
        <begin position="48"/>
        <end position="81"/>
    </location>
</feature>
<keyword evidence="2" id="KW-0732">Signal</keyword>
<evidence type="ECO:0000256" key="1">
    <source>
        <dbReference type="SAM" id="MobiDB-lite"/>
    </source>
</evidence>
<name>A0ABT4PYN3_9MYCO</name>
<proteinExistence type="predicted"/>
<evidence type="ECO:0000313" key="3">
    <source>
        <dbReference type="EMBL" id="MCZ8381707.1"/>
    </source>
</evidence>
<dbReference type="RefSeq" id="WP_269896212.1">
    <property type="nucleotide sequence ID" value="NZ_JAPZPY010000012.1"/>
</dbReference>
<keyword evidence="4" id="KW-1185">Reference proteome</keyword>
<accession>A0ABT4PYN3</accession>
<comment type="caution">
    <text evidence="3">The sequence shown here is derived from an EMBL/GenBank/DDBJ whole genome shotgun (WGS) entry which is preliminary data.</text>
</comment>
<evidence type="ECO:0000313" key="4">
    <source>
        <dbReference type="Proteomes" id="UP001142153"/>
    </source>
</evidence>
<protein>
    <submittedName>
        <fullName evidence="3">Uncharacterized protein</fullName>
    </submittedName>
</protein>
<sequence length="81" mass="8561">MKRIAPWKTAVVAAAFAGLGLAGAGTAAADDDLDDLIRPHIPVPSVQIGHDDGWVGVGWDDDGWDDDGWDDDGWDDDGDDD</sequence>
<dbReference type="EMBL" id="JAPZPY010000012">
    <property type="protein sequence ID" value="MCZ8381707.1"/>
    <property type="molecule type" value="Genomic_DNA"/>
</dbReference>
<dbReference type="Proteomes" id="UP001142153">
    <property type="component" value="Unassembled WGS sequence"/>
</dbReference>